<dbReference type="Proteomes" id="UP000027093">
    <property type="component" value="Chromosome"/>
</dbReference>
<dbReference type="KEGG" id="nvn:NVIE_007820"/>
<protein>
    <submittedName>
        <fullName evidence="1">Uncharacterized protein</fullName>
    </submittedName>
</protein>
<proteinExistence type="predicted"/>
<sequence>MILFGKKKEVPPTIYTEETCSVCGEKMRRPFEEGDYVFRNGSTCKKCGSSSTMVSAVYGEYPPDKDSS</sequence>
<reference evidence="1 2" key="1">
    <citation type="journal article" date="2014" name="Int. J. Syst. Evol. Microbiol.">
        <title>Nitrososphaera viennensis gen. nov., sp. nov., an aerobic and mesophilic, ammonia-oxidizing archaeon from soil and a member of the archaeal phylum Thaumarchaeota.</title>
        <authorList>
            <person name="Stieglmeier M."/>
            <person name="Klingl A."/>
            <person name="Alves R.J."/>
            <person name="Rittmann S.K."/>
            <person name="Melcher M."/>
            <person name="Leisch N."/>
            <person name="Schleper C."/>
        </authorList>
    </citation>
    <scope>NUCLEOTIDE SEQUENCE [LARGE SCALE GENOMIC DNA]</scope>
    <source>
        <strain evidence="1">EN76</strain>
    </source>
</reference>
<dbReference type="HOGENOM" id="CLU_2783847_0_0_2"/>
<dbReference type="RefSeq" id="WP_075054101.1">
    <property type="nucleotide sequence ID" value="NZ_CP007536.1"/>
</dbReference>
<organism evidence="1 2">
    <name type="scientific">Nitrososphaera viennensis EN76</name>
    <dbReference type="NCBI Taxonomy" id="926571"/>
    <lineage>
        <taxon>Archaea</taxon>
        <taxon>Nitrososphaerota</taxon>
        <taxon>Nitrososphaeria</taxon>
        <taxon>Nitrososphaerales</taxon>
        <taxon>Nitrososphaeraceae</taxon>
        <taxon>Nitrososphaera</taxon>
    </lineage>
</organism>
<dbReference type="STRING" id="926571.NVIE_007820"/>
<accession>A0A060HN59</accession>
<dbReference type="AlphaFoldDB" id="A0A060HN59"/>
<dbReference type="OrthoDB" id="1011at2157"/>
<keyword evidence="2" id="KW-1185">Reference proteome</keyword>
<dbReference type="EMBL" id="CP007536">
    <property type="protein sequence ID" value="AIC14996.1"/>
    <property type="molecule type" value="Genomic_DNA"/>
</dbReference>
<name>A0A060HN59_9ARCH</name>
<evidence type="ECO:0000313" key="1">
    <source>
        <dbReference type="EMBL" id="AIC14996.1"/>
    </source>
</evidence>
<gene>
    <name evidence="1" type="ORF">NVIE_007820</name>
</gene>
<evidence type="ECO:0000313" key="2">
    <source>
        <dbReference type="Proteomes" id="UP000027093"/>
    </source>
</evidence>
<dbReference type="GeneID" id="41598004"/>